<dbReference type="OrthoDB" id="3196926at2"/>
<dbReference type="InterPro" id="IPR001647">
    <property type="entry name" value="HTH_TetR"/>
</dbReference>
<evidence type="ECO:0000256" key="2">
    <source>
        <dbReference type="ARBA" id="ARBA00023125"/>
    </source>
</evidence>
<evidence type="ECO:0000313" key="7">
    <source>
        <dbReference type="Proteomes" id="UP000192907"/>
    </source>
</evidence>
<dbReference type="PANTHER" id="PTHR47506:SF1">
    <property type="entry name" value="HTH-TYPE TRANSCRIPTIONAL REGULATOR YJDC"/>
    <property type="match status" value="1"/>
</dbReference>
<sequence length="177" mass="20030">MQPSVRDQILEIAESRVRIGGYDYFSFREIAKEIGIKSASVHYHFSTKADLGAAIAEKYRIDFLKKLGSPKALMDSHENPIKHYQQAFRNSLAQEKKMCLCGLLGAEIASLPPQVVDETKKFFEENMLWLTEAFQVAEDMSEVIAKKRALREIALLEGGMILARVFDEVSIFDDILA</sequence>
<keyword evidence="2 4" id="KW-0238">DNA-binding</keyword>
<dbReference type="EMBL" id="FWZT01000047">
    <property type="protein sequence ID" value="SMF83481.1"/>
    <property type="molecule type" value="Genomic_DNA"/>
</dbReference>
<keyword evidence="7" id="KW-1185">Reference proteome</keyword>
<dbReference type="RefSeq" id="WP_132326310.1">
    <property type="nucleotide sequence ID" value="NZ_FWZT01000047.1"/>
</dbReference>
<dbReference type="PROSITE" id="PS50977">
    <property type="entry name" value="HTH_TETR_2"/>
    <property type="match status" value="1"/>
</dbReference>
<dbReference type="SUPFAM" id="SSF48498">
    <property type="entry name" value="Tetracyclin repressor-like, C-terminal domain"/>
    <property type="match status" value="1"/>
</dbReference>
<dbReference type="PANTHER" id="PTHR47506">
    <property type="entry name" value="TRANSCRIPTIONAL REGULATORY PROTEIN"/>
    <property type="match status" value="1"/>
</dbReference>
<feature type="DNA-binding region" description="H-T-H motif" evidence="4">
    <location>
        <begin position="26"/>
        <end position="45"/>
    </location>
</feature>
<dbReference type="InterPro" id="IPR009057">
    <property type="entry name" value="Homeodomain-like_sf"/>
</dbReference>
<evidence type="ECO:0000256" key="3">
    <source>
        <dbReference type="ARBA" id="ARBA00023163"/>
    </source>
</evidence>
<protein>
    <submittedName>
        <fullName evidence="6">Transcriptional regulator, TetR family</fullName>
    </submittedName>
</protein>
<keyword evidence="1" id="KW-0805">Transcription regulation</keyword>
<reference evidence="7" key="1">
    <citation type="submission" date="2017-04" db="EMBL/GenBank/DDBJ databases">
        <authorList>
            <person name="Varghese N."/>
            <person name="Submissions S."/>
        </authorList>
    </citation>
    <scope>NUCLEOTIDE SEQUENCE [LARGE SCALE GENOMIC DNA]</scope>
    <source>
        <strain evidence="7">RKEM611</strain>
    </source>
</reference>
<gene>
    <name evidence="6" type="ORF">SAMN06296036_14710</name>
</gene>
<evidence type="ECO:0000259" key="5">
    <source>
        <dbReference type="PROSITE" id="PS50977"/>
    </source>
</evidence>
<name>A0A1Y6CXH7_9BACT</name>
<dbReference type="STRING" id="1513793.SAMN06296036_14710"/>
<evidence type="ECO:0000256" key="4">
    <source>
        <dbReference type="PROSITE-ProRule" id="PRU00335"/>
    </source>
</evidence>
<organism evidence="6 7">
    <name type="scientific">Pseudobacteriovorax antillogorgiicola</name>
    <dbReference type="NCBI Taxonomy" id="1513793"/>
    <lineage>
        <taxon>Bacteria</taxon>
        <taxon>Pseudomonadati</taxon>
        <taxon>Bdellovibrionota</taxon>
        <taxon>Oligoflexia</taxon>
        <taxon>Oligoflexales</taxon>
        <taxon>Pseudobacteriovoracaceae</taxon>
        <taxon>Pseudobacteriovorax</taxon>
    </lineage>
</organism>
<proteinExistence type="predicted"/>
<keyword evidence="3" id="KW-0804">Transcription</keyword>
<evidence type="ECO:0000256" key="1">
    <source>
        <dbReference type="ARBA" id="ARBA00023015"/>
    </source>
</evidence>
<accession>A0A1Y6CXH7</accession>
<dbReference type="InterPro" id="IPR036271">
    <property type="entry name" value="Tet_transcr_reg_TetR-rel_C_sf"/>
</dbReference>
<dbReference type="Proteomes" id="UP000192907">
    <property type="component" value="Unassembled WGS sequence"/>
</dbReference>
<evidence type="ECO:0000313" key="6">
    <source>
        <dbReference type="EMBL" id="SMF83481.1"/>
    </source>
</evidence>
<dbReference type="SUPFAM" id="SSF46689">
    <property type="entry name" value="Homeodomain-like"/>
    <property type="match status" value="1"/>
</dbReference>
<dbReference type="Gene3D" id="1.10.357.10">
    <property type="entry name" value="Tetracycline Repressor, domain 2"/>
    <property type="match status" value="1"/>
</dbReference>
<dbReference type="GO" id="GO:0003677">
    <property type="term" value="F:DNA binding"/>
    <property type="evidence" value="ECO:0007669"/>
    <property type="project" value="UniProtKB-UniRule"/>
</dbReference>
<dbReference type="Pfam" id="PF00440">
    <property type="entry name" value="TetR_N"/>
    <property type="match status" value="1"/>
</dbReference>
<feature type="domain" description="HTH tetR-type" evidence="5">
    <location>
        <begin position="3"/>
        <end position="63"/>
    </location>
</feature>
<dbReference type="AlphaFoldDB" id="A0A1Y6CXH7"/>